<keyword evidence="2" id="KW-1133">Transmembrane helix</keyword>
<feature type="transmembrane region" description="Helical" evidence="2">
    <location>
        <begin position="36"/>
        <end position="55"/>
    </location>
</feature>
<dbReference type="AlphaFoldDB" id="A0AAW5TEY5"/>
<comment type="subcellular location">
    <subcellularLocation>
        <location evidence="1">Endomembrane system</location>
        <topology evidence="1">Multi-pass membrane protein</topology>
    </subcellularLocation>
</comment>
<gene>
    <name evidence="3" type="ORF">OJ930_12540</name>
</gene>
<keyword evidence="2" id="KW-0472">Membrane</keyword>
<evidence type="ECO:0008006" key="5">
    <source>
        <dbReference type="Google" id="ProtNLM"/>
    </source>
</evidence>
<dbReference type="EMBL" id="JAPAIK010000610">
    <property type="protein sequence ID" value="MCW1073796.1"/>
    <property type="molecule type" value="Genomic_DNA"/>
</dbReference>
<proteinExistence type="predicted"/>
<dbReference type="Proteomes" id="UP001208853">
    <property type="component" value="Unassembled WGS sequence"/>
</dbReference>
<feature type="transmembrane region" description="Helical" evidence="2">
    <location>
        <begin position="12"/>
        <end position="29"/>
    </location>
</feature>
<sequence length="77" mass="8067">VLLAGPSVSAVVVNYVQALAVPLVAWLFFRNRVPWMFFVATPFSLGGIFLLSGILDGAGGSDLVRGIILSALAGLTY</sequence>
<evidence type="ECO:0000256" key="1">
    <source>
        <dbReference type="ARBA" id="ARBA00004127"/>
    </source>
</evidence>
<name>A0AAW5TEY5_STRAP</name>
<protein>
    <recommendedName>
        <fullName evidence="5">EamA/RhaT family transporter</fullName>
    </recommendedName>
</protein>
<feature type="non-terminal residue" evidence="3">
    <location>
        <position position="1"/>
    </location>
</feature>
<organism evidence="3 4">
    <name type="scientific">Streptococcus anginosus</name>
    <dbReference type="NCBI Taxonomy" id="1328"/>
    <lineage>
        <taxon>Bacteria</taxon>
        <taxon>Bacillati</taxon>
        <taxon>Bacillota</taxon>
        <taxon>Bacilli</taxon>
        <taxon>Lactobacillales</taxon>
        <taxon>Streptococcaceae</taxon>
        <taxon>Streptococcus</taxon>
        <taxon>Streptococcus anginosus group</taxon>
    </lineage>
</organism>
<dbReference type="SUPFAM" id="SSF103481">
    <property type="entry name" value="Multidrug resistance efflux transporter EmrE"/>
    <property type="match status" value="1"/>
</dbReference>
<evidence type="ECO:0000313" key="3">
    <source>
        <dbReference type="EMBL" id="MCW1073796.1"/>
    </source>
</evidence>
<comment type="caution">
    <text evidence="3">The sequence shown here is derived from an EMBL/GenBank/DDBJ whole genome shotgun (WGS) entry which is preliminary data.</text>
</comment>
<dbReference type="InterPro" id="IPR037185">
    <property type="entry name" value="EmrE-like"/>
</dbReference>
<reference evidence="3" key="1">
    <citation type="submission" date="2022-10" db="EMBL/GenBank/DDBJ databases">
        <title>Comparative genomic study of S. anginosus.</title>
        <authorList>
            <person name="Prasad A."/>
            <person name="Ene A."/>
            <person name="Jablonska S."/>
            <person name="Du J."/>
            <person name="Wolfe A.J."/>
            <person name="Putonti C."/>
        </authorList>
    </citation>
    <scope>NUCLEOTIDE SEQUENCE</scope>
    <source>
        <strain evidence="3">UMB6888</strain>
    </source>
</reference>
<evidence type="ECO:0000256" key="2">
    <source>
        <dbReference type="SAM" id="Phobius"/>
    </source>
</evidence>
<feature type="non-terminal residue" evidence="3">
    <location>
        <position position="77"/>
    </location>
</feature>
<keyword evidence="2" id="KW-0812">Transmembrane</keyword>
<accession>A0AAW5TEY5</accession>
<evidence type="ECO:0000313" key="4">
    <source>
        <dbReference type="Proteomes" id="UP001208853"/>
    </source>
</evidence>